<dbReference type="AlphaFoldDB" id="A0A2V4DPD3"/>
<reference evidence="1 2" key="1">
    <citation type="submission" date="2018-05" db="EMBL/GenBank/DDBJ databases">
        <title>Reference genomes for bee gut microbiota database.</title>
        <authorList>
            <person name="Ellegaard K.M."/>
        </authorList>
    </citation>
    <scope>NUCLEOTIDE SEQUENCE [LARGE SCALE GENOMIC DNA]</scope>
    <source>
        <strain evidence="1 2">ESL0172</strain>
    </source>
</reference>
<organism evidence="1 2">
    <name type="scientific">Gilliamella apis</name>
    <dbReference type="NCBI Taxonomy" id="1970738"/>
    <lineage>
        <taxon>Bacteria</taxon>
        <taxon>Pseudomonadati</taxon>
        <taxon>Pseudomonadota</taxon>
        <taxon>Gammaproteobacteria</taxon>
        <taxon>Orbales</taxon>
        <taxon>Orbaceae</taxon>
        <taxon>Gilliamella</taxon>
    </lineage>
</organism>
<sequence length="85" mass="9908">MAAFGLTESDYDEEYVEIWQDNLDAFKLFKAMSTQWRTSMSGILGLDYNCMPWVMKINNIAESETIFNDIQIMESEALKIMHKSK</sequence>
<dbReference type="InterPro" id="IPR014915">
    <property type="entry name" value="Phage_TLS_TfmB"/>
</dbReference>
<name>A0A2V4DPD3_9GAMM</name>
<protein>
    <recommendedName>
        <fullName evidence="3">DUF1799 domain-containing protein</fullName>
    </recommendedName>
</protein>
<proteinExistence type="predicted"/>
<comment type="caution">
    <text evidence="1">The sequence shown here is derived from an EMBL/GenBank/DDBJ whole genome shotgun (WGS) entry which is preliminary data.</text>
</comment>
<dbReference type="OrthoDB" id="6169380at2"/>
<keyword evidence="2" id="KW-1185">Reference proteome</keyword>
<evidence type="ECO:0000313" key="2">
    <source>
        <dbReference type="Proteomes" id="UP000247673"/>
    </source>
</evidence>
<dbReference type="RefSeq" id="WP_086364664.1">
    <property type="nucleotide sequence ID" value="NZ_CP132381.1"/>
</dbReference>
<dbReference type="Pfam" id="PF08809">
    <property type="entry name" value="DUF1799"/>
    <property type="match status" value="1"/>
</dbReference>
<evidence type="ECO:0008006" key="3">
    <source>
        <dbReference type="Google" id="ProtNLM"/>
    </source>
</evidence>
<evidence type="ECO:0000313" key="1">
    <source>
        <dbReference type="EMBL" id="PXY92040.1"/>
    </source>
</evidence>
<dbReference type="EMBL" id="QGLO01000004">
    <property type="protein sequence ID" value="PXY92040.1"/>
    <property type="molecule type" value="Genomic_DNA"/>
</dbReference>
<accession>A0A2V4DPD3</accession>
<gene>
    <name evidence="1" type="ORF">DKK78_06970</name>
</gene>
<dbReference type="Proteomes" id="UP000247673">
    <property type="component" value="Unassembled WGS sequence"/>
</dbReference>